<evidence type="ECO:0000313" key="3">
    <source>
        <dbReference type="EMBL" id="EIM57647.1"/>
    </source>
</evidence>
<feature type="chain" id="PRO_5038769356" evidence="2">
    <location>
        <begin position="21"/>
        <end position="466"/>
    </location>
</feature>
<feature type="region of interest" description="Disordered" evidence="1">
    <location>
        <begin position="25"/>
        <end position="54"/>
    </location>
</feature>
<dbReference type="Pfam" id="PF01547">
    <property type="entry name" value="SBP_bac_1"/>
    <property type="match status" value="1"/>
</dbReference>
<accession>I5AV24</accession>
<dbReference type="InterPro" id="IPR050490">
    <property type="entry name" value="Bact_solute-bd_prot1"/>
</dbReference>
<dbReference type="AlphaFoldDB" id="I5AV24"/>
<dbReference type="Gene3D" id="3.40.190.10">
    <property type="entry name" value="Periplasmic binding protein-like II"/>
    <property type="match status" value="2"/>
</dbReference>
<dbReference type="HOGENOM" id="CLU_031285_12_0_9"/>
<evidence type="ECO:0000313" key="4">
    <source>
        <dbReference type="Proteomes" id="UP000005753"/>
    </source>
</evidence>
<protein>
    <submittedName>
        <fullName evidence="3">ABC-type sugar transport system, periplasmic component</fullName>
    </submittedName>
</protein>
<name>I5AV24_EUBC6</name>
<dbReference type="EMBL" id="CM001487">
    <property type="protein sequence ID" value="EIM57647.1"/>
    <property type="molecule type" value="Genomic_DNA"/>
</dbReference>
<dbReference type="SUPFAM" id="SSF53850">
    <property type="entry name" value="Periplasmic binding protein-like II"/>
    <property type="match status" value="1"/>
</dbReference>
<sequence>MRKKVISALLCTVMVGGLVAGCGSGTATSESKSDSAEKTTSSADADKAEAVTSTSTVVAPAADGDYPTLNNGEPLELSIYTQYADDDSKVPYDYAVEALKEAFPNVTLKKIDQAQDDGATLKTLASTGQLPDIYQASTDIINTFRESNQIMKLNDVADSTGYTAKLRDVNKELAYDEDGNMYVFPFSGQEYVLWYYNKQIFEENGIEVPKTFDELEATIEKLKAKDITPVALFAQEGWNATAAFDVVATRYNNGGVKDLDTGKASIGDKEYKEAAEMLEKLVKAGLFQEDATTTNYDNANSMFKTGKAAMILNGQWYIEEATEALGDNVDWMYYPAKDEASYEENKDAFSGGGSSSGFAVNPDGKYADDAAIVAEFIAEKYCEAKVLKRHNPLVAIDTGLQSETELPAMMQKLAEEIPNIKSTTKFTWGLTNATFNDSIQANSQALISGQFSADEFIETIEDDTAE</sequence>
<gene>
    <name evidence="3" type="ORF">EubceDRAFT1_1872</name>
</gene>
<evidence type="ECO:0000256" key="1">
    <source>
        <dbReference type="SAM" id="MobiDB-lite"/>
    </source>
</evidence>
<dbReference type="STRING" id="633697.EubceDRAFT1_1872"/>
<reference evidence="3 4" key="1">
    <citation type="submission" date="2010-08" db="EMBL/GenBank/DDBJ databases">
        <authorList>
            <consortium name="US DOE Joint Genome Institute (JGI-PGF)"/>
            <person name="Lucas S."/>
            <person name="Copeland A."/>
            <person name="Lapidus A."/>
            <person name="Cheng J.-F."/>
            <person name="Bruce D."/>
            <person name="Goodwin L."/>
            <person name="Pitluck S."/>
            <person name="Land M.L."/>
            <person name="Hauser L."/>
            <person name="Chang Y.-J."/>
            <person name="Anderson I.J."/>
            <person name="Johnson E."/>
            <person name="Mulhopadhyay B."/>
            <person name="Kyrpides N."/>
            <person name="Woyke T.J."/>
        </authorList>
    </citation>
    <scope>NUCLEOTIDE SEQUENCE [LARGE SCALE GENOMIC DNA]</scope>
    <source>
        <strain evidence="3 4">6</strain>
    </source>
</reference>
<organism evidence="3 4">
    <name type="scientific">Eubacterium cellulosolvens (strain ATCC 43171 / JCM 9499 / 6)</name>
    <name type="common">Cillobacterium cellulosolvens</name>
    <dbReference type="NCBI Taxonomy" id="633697"/>
    <lineage>
        <taxon>Bacteria</taxon>
        <taxon>Bacillati</taxon>
        <taxon>Bacillota</taxon>
        <taxon>Clostridia</taxon>
        <taxon>Eubacteriales</taxon>
        <taxon>Eubacteriaceae</taxon>
        <taxon>Eubacterium</taxon>
    </lineage>
</organism>
<keyword evidence="4" id="KW-1185">Reference proteome</keyword>
<keyword evidence="2" id="KW-0732">Signal</keyword>
<keyword evidence="3" id="KW-0762">Sugar transport</keyword>
<evidence type="ECO:0000256" key="2">
    <source>
        <dbReference type="SAM" id="SignalP"/>
    </source>
</evidence>
<dbReference type="OrthoDB" id="9764072at2"/>
<feature type="signal peptide" evidence="2">
    <location>
        <begin position="1"/>
        <end position="20"/>
    </location>
</feature>
<keyword evidence="3" id="KW-0813">Transport</keyword>
<dbReference type="PROSITE" id="PS51257">
    <property type="entry name" value="PROKAR_LIPOPROTEIN"/>
    <property type="match status" value="1"/>
</dbReference>
<proteinExistence type="predicted"/>
<dbReference type="eggNOG" id="COG1653">
    <property type="taxonomic scope" value="Bacteria"/>
</dbReference>
<reference evidence="3 4" key="2">
    <citation type="submission" date="2012-02" db="EMBL/GenBank/DDBJ databases">
        <title>Improved High-Quality Draft sequence of Eubacterium cellulosolvens 6.</title>
        <authorList>
            <consortium name="US DOE Joint Genome Institute"/>
            <person name="Lucas S."/>
            <person name="Han J."/>
            <person name="Lapidus A."/>
            <person name="Cheng J.-F."/>
            <person name="Goodwin L."/>
            <person name="Pitluck S."/>
            <person name="Peters L."/>
            <person name="Mikhailova N."/>
            <person name="Gu W."/>
            <person name="Detter J.C."/>
            <person name="Han C."/>
            <person name="Tapia R."/>
            <person name="Land M."/>
            <person name="Hauser L."/>
            <person name="Kyrpides N."/>
            <person name="Ivanova N."/>
            <person name="Pagani I."/>
            <person name="Johnson E."/>
            <person name="Mukhopadhyay B."/>
            <person name="Anderson I."/>
            <person name="Woyke T."/>
        </authorList>
    </citation>
    <scope>NUCLEOTIDE SEQUENCE [LARGE SCALE GENOMIC DNA]</scope>
    <source>
        <strain evidence="3 4">6</strain>
    </source>
</reference>
<dbReference type="PANTHER" id="PTHR43649">
    <property type="entry name" value="ARABINOSE-BINDING PROTEIN-RELATED"/>
    <property type="match status" value="1"/>
</dbReference>
<dbReference type="Proteomes" id="UP000005753">
    <property type="component" value="Chromosome"/>
</dbReference>
<dbReference type="InterPro" id="IPR006059">
    <property type="entry name" value="SBP"/>
</dbReference>